<accession>A0ABN2MBH7</accession>
<evidence type="ECO:0000313" key="2">
    <source>
        <dbReference type="EMBL" id="GAA1818039.1"/>
    </source>
</evidence>
<protein>
    <submittedName>
        <fullName evidence="2">Uncharacterized protein</fullName>
    </submittedName>
</protein>
<dbReference type="EMBL" id="BAAANJ010000016">
    <property type="protein sequence ID" value="GAA1818039.1"/>
    <property type="molecule type" value="Genomic_DNA"/>
</dbReference>
<feature type="chain" id="PRO_5045114868" evidence="1">
    <location>
        <begin position="28"/>
        <end position="100"/>
    </location>
</feature>
<evidence type="ECO:0000256" key="1">
    <source>
        <dbReference type="SAM" id="SignalP"/>
    </source>
</evidence>
<keyword evidence="1" id="KW-0732">Signal</keyword>
<name>A0ABN2MBH7_9MICO</name>
<feature type="signal peptide" evidence="1">
    <location>
        <begin position="1"/>
        <end position="27"/>
    </location>
</feature>
<dbReference type="Proteomes" id="UP001500002">
    <property type="component" value="Unassembled WGS sequence"/>
</dbReference>
<reference evidence="2 3" key="1">
    <citation type="journal article" date="2019" name="Int. J. Syst. Evol. Microbiol.">
        <title>The Global Catalogue of Microorganisms (GCM) 10K type strain sequencing project: providing services to taxonomists for standard genome sequencing and annotation.</title>
        <authorList>
            <consortium name="The Broad Institute Genomics Platform"/>
            <consortium name="The Broad Institute Genome Sequencing Center for Infectious Disease"/>
            <person name="Wu L."/>
            <person name="Ma J."/>
        </authorList>
    </citation>
    <scope>NUCLEOTIDE SEQUENCE [LARGE SCALE GENOMIC DNA]</scope>
    <source>
        <strain evidence="2 3">JCM 14322</strain>
    </source>
</reference>
<comment type="caution">
    <text evidence="2">The sequence shown here is derived from an EMBL/GenBank/DDBJ whole genome shotgun (WGS) entry which is preliminary data.</text>
</comment>
<gene>
    <name evidence="2" type="ORF">GCM10009749_30250</name>
</gene>
<organism evidence="2 3">
    <name type="scientific">Agromyces neolithicus</name>
    <dbReference type="NCBI Taxonomy" id="269420"/>
    <lineage>
        <taxon>Bacteria</taxon>
        <taxon>Bacillati</taxon>
        <taxon>Actinomycetota</taxon>
        <taxon>Actinomycetes</taxon>
        <taxon>Micrococcales</taxon>
        <taxon>Microbacteriaceae</taxon>
        <taxon>Agromyces</taxon>
    </lineage>
</organism>
<sequence>MNTTTTPPRLTAAFAAAALIASLAGCAGTADVADPPQKASTGFTDVAERRLWMRTVAPKSVADEPDLPADAVERRLLVGEVEPSPSTGFTDVAERRLWMR</sequence>
<evidence type="ECO:0000313" key="3">
    <source>
        <dbReference type="Proteomes" id="UP001500002"/>
    </source>
</evidence>
<dbReference type="RefSeq" id="WP_344297160.1">
    <property type="nucleotide sequence ID" value="NZ_BAAANJ010000016.1"/>
</dbReference>
<proteinExistence type="predicted"/>
<keyword evidence="3" id="KW-1185">Reference proteome</keyword>